<evidence type="ECO:0000256" key="1">
    <source>
        <dbReference type="SAM" id="MobiDB-lite"/>
    </source>
</evidence>
<name>A0ABU6U088_9FABA</name>
<evidence type="ECO:0000313" key="3">
    <source>
        <dbReference type="Proteomes" id="UP001341840"/>
    </source>
</evidence>
<evidence type="ECO:0000313" key="2">
    <source>
        <dbReference type="EMBL" id="MED6153611.1"/>
    </source>
</evidence>
<organism evidence="2 3">
    <name type="scientific">Stylosanthes scabra</name>
    <dbReference type="NCBI Taxonomy" id="79078"/>
    <lineage>
        <taxon>Eukaryota</taxon>
        <taxon>Viridiplantae</taxon>
        <taxon>Streptophyta</taxon>
        <taxon>Embryophyta</taxon>
        <taxon>Tracheophyta</taxon>
        <taxon>Spermatophyta</taxon>
        <taxon>Magnoliopsida</taxon>
        <taxon>eudicotyledons</taxon>
        <taxon>Gunneridae</taxon>
        <taxon>Pentapetalae</taxon>
        <taxon>rosids</taxon>
        <taxon>fabids</taxon>
        <taxon>Fabales</taxon>
        <taxon>Fabaceae</taxon>
        <taxon>Papilionoideae</taxon>
        <taxon>50 kb inversion clade</taxon>
        <taxon>dalbergioids sensu lato</taxon>
        <taxon>Dalbergieae</taxon>
        <taxon>Pterocarpus clade</taxon>
        <taxon>Stylosanthes</taxon>
    </lineage>
</organism>
<accession>A0ABU6U088</accession>
<dbReference type="PANTHER" id="PTHR23272:SF187">
    <property type="entry name" value="AC9 TRANSPOSASE-RELATED"/>
    <property type="match status" value="1"/>
</dbReference>
<feature type="compositionally biased region" description="Basic and acidic residues" evidence="1">
    <location>
        <begin position="75"/>
        <end position="84"/>
    </location>
</feature>
<sequence length="84" mass="9676">MRIKFDKYWEEIHGMMGVAVILDPSTSDRVIAPHRGSLHEDTVEALMCNQNWLWATYHQRGAKPDYQTANDDSDSDTKSEVIDH</sequence>
<protein>
    <submittedName>
        <fullName evidence="2">Uncharacterized protein</fullName>
    </submittedName>
</protein>
<feature type="region of interest" description="Disordered" evidence="1">
    <location>
        <begin position="63"/>
        <end position="84"/>
    </location>
</feature>
<gene>
    <name evidence="2" type="ORF">PIB30_103798</name>
</gene>
<dbReference type="Proteomes" id="UP001341840">
    <property type="component" value="Unassembled WGS sequence"/>
</dbReference>
<proteinExistence type="predicted"/>
<dbReference type="PANTHER" id="PTHR23272">
    <property type="entry name" value="BED FINGER-RELATED"/>
    <property type="match status" value="1"/>
</dbReference>
<reference evidence="2 3" key="1">
    <citation type="journal article" date="2023" name="Plants (Basel)">
        <title>Bridging the Gap: Combining Genomics and Transcriptomics Approaches to Understand Stylosanthes scabra, an Orphan Legume from the Brazilian Caatinga.</title>
        <authorList>
            <person name="Ferreira-Neto J.R.C."/>
            <person name="da Silva M.D."/>
            <person name="Binneck E."/>
            <person name="de Melo N.F."/>
            <person name="da Silva R.H."/>
            <person name="de Melo A.L.T.M."/>
            <person name="Pandolfi V."/>
            <person name="Bustamante F.O."/>
            <person name="Brasileiro-Vidal A.C."/>
            <person name="Benko-Iseppon A.M."/>
        </authorList>
    </citation>
    <scope>NUCLEOTIDE SEQUENCE [LARGE SCALE GENOMIC DNA]</scope>
    <source>
        <tissue evidence="2">Leaves</tissue>
    </source>
</reference>
<keyword evidence="3" id="KW-1185">Reference proteome</keyword>
<feature type="non-terminal residue" evidence="2">
    <location>
        <position position="1"/>
    </location>
</feature>
<dbReference type="EMBL" id="JASCZI010094069">
    <property type="protein sequence ID" value="MED6153611.1"/>
    <property type="molecule type" value="Genomic_DNA"/>
</dbReference>
<comment type="caution">
    <text evidence="2">The sequence shown here is derived from an EMBL/GenBank/DDBJ whole genome shotgun (WGS) entry which is preliminary data.</text>
</comment>